<dbReference type="SUPFAM" id="SSF53067">
    <property type="entry name" value="Actin-like ATPase domain"/>
    <property type="match status" value="1"/>
</dbReference>
<feature type="compositionally biased region" description="Gly residues" evidence="2">
    <location>
        <begin position="674"/>
        <end position="683"/>
    </location>
</feature>
<dbReference type="EMBL" id="AP023343">
    <property type="protein sequence ID" value="BCI84852.1"/>
    <property type="molecule type" value="Genomic_DNA"/>
</dbReference>
<keyword evidence="6" id="KW-1185">Reference proteome</keyword>
<proteinExistence type="inferred from homology"/>
<dbReference type="InterPro" id="IPR051338">
    <property type="entry name" value="NodU/CmcH_Carbamoyltrnsfr"/>
</dbReference>
<keyword evidence="5" id="KW-0808">Transferase</keyword>
<dbReference type="Gene3D" id="3.30.420.40">
    <property type="match status" value="2"/>
</dbReference>
<organism evidence="5 6">
    <name type="scientific">Mycobacterium kansasii</name>
    <dbReference type="NCBI Taxonomy" id="1768"/>
    <lineage>
        <taxon>Bacteria</taxon>
        <taxon>Bacillati</taxon>
        <taxon>Actinomycetota</taxon>
        <taxon>Actinomycetes</taxon>
        <taxon>Mycobacteriales</taxon>
        <taxon>Mycobacteriaceae</taxon>
        <taxon>Mycobacterium</taxon>
    </lineage>
</organism>
<evidence type="ECO:0000259" key="3">
    <source>
        <dbReference type="Pfam" id="PF02543"/>
    </source>
</evidence>
<dbReference type="PANTHER" id="PTHR34847">
    <property type="entry name" value="NODULATION PROTEIN U"/>
    <property type="match status" value="1"/>
</dbReference>
<evidence type="ECO:0000313" key="5">
    <source>
        <dbReference type="EMBL" id="BCI84852.1"/>
    </source>
</evidence>
<dbReference type="CDD" id="cd24098">
    <property type="entry name" value="ASKHA_NBD_TobZ_N"/>
    <property type="match status" value="1"/>
</dbReference>
<dbReference type="GO" id="GO:0016740">
    <property type="term" value="F:transferase activity"/>
    <property type="evidence" value="ECO:0007669"/>
    <property type="project" value="UniProtKB-KW"/>
</dbReference>
<evidence type="ECO:0000313" key="6">
    <source>
        <dbReference type="Proteomes" id="UP000516380"/>
    </source>
</evidence>
<dbReference type="PANTHER" id="PTHR34847:SF1">
    <property type="entry name" value="NODULATION PROTEIN U"/>
    <property type="match status" value="1"/>
</dbReference>
<evidence type="ECO:0000256" key="1">
    <source>
        <dbReference type="ARBA" id="ARBA00006129"/>
    </source>
</evidence>
<reference evidence="5 6" key="1">
    <citation type="submission" date="2020-07" db="EMBL/GenBank/DDBJ databases">
        <title>Mycobacterium kansasii (former subtype) with zoonotic potential isolated from diseased indoor pet cat, Japan.</title>
        <authorList>
            <person name="Fukano H."/>
            <person name="Terazono T."/>
            <person name="Hoshino Y."/>
        </authorList>
    </citation>
    <scope>NUCLEOTIDE SEQUENCE [LARGE SCALE GENOMIC DNA]</scope>
    <source>
        <strain evidence="5 6">Kuro-I</strain>
    </source>
</reference>
<evidence type="ECO:0000259" key="4">
    <source>
        <dbReference type="Pfam" id="PF16861"/>
    </source>
</evidence>
<evidence type="ECO:0000256" key="2">
    <source>
        <dbReference type="SAM" id="MobiDB-lite"/>
    </source>
</evidence>
<name>A0A7G1I554_MYCKA</name>
<dbReference type="SUPFAM" id="SSF55821">
    <property type="entry name" value="YrdC/RibB"/>
    <property type="match status" value="1"/>
</dbReference>
<feature type="domain" description="Carbamoyltransferase" evidence="3">
    <location>
        <begin position="121"/>
        <end position="326"/>
    </location>
</feature>
<feature type="domain" description="Carbamoyltransferase C-terminal" evidence="4">
    <location>
        <begin position="376"/>
        <end position="530"/>
    </location>
</feature>
<dbReference type="InterPro" id="IPR003696">
    <property type="entry name" value="Carbtransf_dom"/>
</dbReference>
<feature type="compositionally biased region" description="Gly residues" evidence="2">
    <location>
        <begin position="573"/>
        <end position="593"/>
    </location>
</feature>
<dbReference type="Pfam" id="PF16861">
    <property type="entry name" value="Carbam_trans_C"/>
    <property type="match status" value="1"/>
</dbReference>
<feature type="compositionally biased region" description="Low complexity" evidence="2">
    <location>
        <begin position="594"/>
        <end position="617"/>
    </location>
</feature>
<dbReference type="AlphaFoldDB" id="A0A7G1I554"/>
<accession>A0A7G1I554</accession>
<dbReference type="InterPro" id="IPR031730">
    <property type="entry name" value="Carbam_trans_C"/>
</dbReference>
<dbReference type="InterPro" id="IPR043129">
    <property type="entry name" value="ATPase_NBD"/>
</dbReference>
<dbReference type="Gene3D" id="3.90.870.20">
    <property type="entry name" value="Carbamoyltransferase, C-terminal domain"/>
    <property type="match status" value="1"/>
</dbReference>
<dbReference type="InterPro" id="IPR038152">
    <property type="entry name" value="Carbam_trans_C_sf"/>
</dbReference>
<comment type="similarity">
    <text evidence="1">Belongs to the NodU/CmcH family.</text>
</comment>
<sequence length="683" mass="73287">MRILGINAVFHDPAAALVVDGQVVAAAEEERFSRRRHGKPAVPFSTWELPVAAIRWCLDHAGLHPAQIDAVGYSYDPALMYEEPLDPAGLDRDWEHLRTLYALRAPRFLASAVPGLNPEVVQHVRHHVAHAASTALASPHPDTAVLVVDGRGERTSMLAGVYRDHKLDVLVSQRLPDSLGLLYESLTEHLGFAHSSDEYQVIAMASYGRPRFLGELRDRVYACADGGFRTKPIEWEELAPRRAAHAEGLDPVHADLACSVQRVVEEVLLDLVGWLRDRTDGDALCLAGGVALNCVANTRIYAESGFDRVWVQPAAGDSGTALGAALALAAAYGEPIVPMPTAQLGRGWSDAQIRATLDSAAVTYEEPQDISAAVGDALAANQLVGWFQGRAEFGPRALGGRSLLADPRDPANLERLNSVKGREQFRPVAPMVLAERAAEIFCRGPLPSPYLLFVHDVVEAWRDRIPAVTHVDGTARVQTVDKAADPRLHATISRFAQRTGVPVLVNTSFNTAGRPMVDTPRDALEVFGSSRSTCWPSAAIWSGAADEVRLRDRRARRRPRVPAALDHCADPRGGSGTCGSGGVGRPAGSGHRPGSGPRPSVAGAGRQACAAAAAETRAAARRRDQPVRGGPRADQQRPAGRRRRRGTDAHRAHPAGRDRPRAGPRPGGRDPGRGRIGGAAGCR</sequence>
<dbReference type="Proteomes" id="UP000516380">
    <property type="component" value="Chromosome"/>
</dbReference>
<dbReference type="Pfam" id="PF02543">
    <property type="entry name" value="Carbam_trans_N"/>
    <property type="match status" value="2"/>
</dbReference>
<dbReference type="InterPro" id="IPR017945">
    <property type="entry name" value="DHBP_synth_RibB-like_a/b_dom"/>
</dbReference>
<feature type="region of interest" description="Disordered" evidence="2">
    <location>
        <begin position="552"/>
        <end position="683"/>
    </location>
</feature>
<feature type="compositionally biased region" description="Basic and acidic residues" evidence="2">
    <location>
        <begin position="646"/>
        <end position="673"/>
    </location>
</feature>
<protein>
    <submittedName>
        <fullName evidence="5">Carbamoyltransferase</fullName>
    </submittedName>
</protein>
<feature type="domain" description="Carbamoyltransferase" evidence="3">
    <location>
        <begin position="2"/>
        <end position="71"/>
    </location>
</feature>
<gene>
    <name evidence="5" type="ORF">NIIDMKKI_00580</name>
</gene>